<evidence type="ECO:0000313" key="3">
    <source>
        <dbReference type="Proteomes" id="UP001239397"/>
    </source>
</evidence>
<dbReference type="Proteomes" id="UP001239397">
    <property type="component" value="Chromosome"/>
</dbReference>
<dbReference type="RefSeq" id="WP_285994870.1">
    <property type="nucleotide sequence ID" value="NZ_CP127295.1"/>
</dbReference>
<feature type="compositionally biased region" description="Polar residues" evidence="1">
    <location>
        <begin position="12"/>
        <end position="21"/>
    </location>
</feature>
<reference evidence="2 3" key="1">
    <citation type="submission" date="2023-06" db="EMBL/GenBank/DDBJ databases">
        <authorList>
            <person name="Oyuntsetseg B."/>
            <person name="Kim S.B."/>
        </authorList>
    </citation>
    <scope>NUCLEOTIDE SEQUENCE [LARGE SCALE GENOMIC DNA]</scope>
    <source>
        <strain evidence="2 3">4-36</strain>
    </source>
</reference>
<evidence type="ECO:0000256" key="1">
    <source>
        <dbReference type="SAM" id="MobiDB-lite"/>
    </source>
</evidence>
<sequence length="77" mass="8148">MAAEPDLRTSVPRRSTVQVSHSSHDGAISVVVSLDGQVRDLQLADTVSSRPAAQLAKDILECIHSAQALFDPGPATR</sequence>
<organism evidence="2 3">
    <name type="scientific">Amycolatopsis mongoliensis</name>
    <dbReference type="NCBI Taxonomy" id="715475"/>
    <lineage>
        <taxon>Bacteria</taxon>
        <taxon>Bacillati</taxon>
        <taxon>Actinomycetota</taxon>
        <taxon>Actinomycetes</taxon>
        <taxon>Pseudonocardiales</taxon>
        <taxon>Pseudonocardiaceae</taxon>
        <taxon>Amycolatopsis</taxon>
    </lineage>
</organism>
<dbReference type="InterPro" id="IPR036894">
    <property type="entry name" value="YbaB-like_sf"/>
</dbReference>
<feature type="region of interest" description="Disordered" evidence="1">
    <location>
        <begin position="1"/>
        <end position="22"/>
    </location>
</feature>
<dbReference type="AlphaFoldDB" id="A0A9Y2JJ22"/>
<accession>A0A9Y2JJ22</accession>
<evidence type="ECO:0000313" key="2">
    <source>
        <dbReference type="EMBL" id="WIX98385.1"/>
    </source>
</evidence>
<name>A0A9Y2JJ22_9PSEU</name>
<protein>
    <recommendedName>
        <fullName evidence="4">YbaB/EbfC DNA-binding family protein</fullName>
    </recommendedName>
</protein>
<dbReference type="EMBL" id="CP127295">
    <property type="protein sequence ID" value="WIX98385.1"/>
    <property type="molecule type" value="Genomic_DNA"/>
</dbReference>
<evidence type="ECO:0008006" key="4">
    <source>
        <dbReference type="Google" id="ProtNLM"/>
    </source>
</evidence>
<proteinExistence type="predicted"/>
<dbReference type="KEGG" id="amog:QRX60_30495"/>
<keyword evidence="3" id="KW-1185">Reference proteome</keyword>
<dbReference type="Gene3D" id="3.30.1310.10">
    <property type="entry name" value="Nucleoid-associated protein YbaB-like domain"/>
    <property type="match status" value="1"/>
</dbReference>
<gene>
    <name evidence="2" type="ORF">QRX60_30495</name>
</gene>